<comment type="caution">
    <text evidence="1">The sequence shown here is derived from an EMBL/GenBank/DDBJ whole genome shotgun (WGS) entry which is preliminary data.</text>
</comment>
<dbReference type="Proteomes" id="UP000622547">
    <property type="component" value="Unassembled WGS sequence"/>
</dbReference>
<organism evidence="1 2">
    <name type="scientific">Planotetraspora phitsanulokensis</name>
    <dbReference type="NCBI Taxonomy" id="575192"/>
    <lineage>
        <taxon>Bacteria</taxon>
        <taxon>Bacillati</taxon>
        <taxon>Actinomycetota</taxon>
        <taxon>Actinomycetes</taxon>
        <taxon>Streptosporangiales</taxon>
        <taxon>Streptosporangiaceae</taxon>
        <taxon>Planotetraspora</taxon>
    </lineage>
</organism>
<evidence type="ECO:0000313" key="2">
    <source>
        <dbReference type="Proteomes" id="UP000622547"/>
    </source>
</evidence>
<dbReference type="EMBL" id="BOOP01000048">
    <property type="protein sequence ID" value="GII42941.1"/>
    <property type="molecule type" value="Genomic_DNA"/>
</dbReference>
<accession>A0A8J3UEB7</accession>
<sequence length="88" mass="9696">MSQVIPTTGRIVRYRGKEGIHAIRAAIVTADVTTLDPRGVEVGAVPPLDDEFHVHLWVFTPGRLGGFHEYNVGPGVDPGTWHWPERVS</sequence>
<name>A0A8J3UEB7_9ACTN</name>
<dbReference type="AlphaFoldDB" id="A0A8J3UEB7"/>
<proteinExistence type="predicted"/>
<gene>
    <name evidence="1" type="ORF">Pph01_79440</name>
</gene>
<keyword evidence="2" id="KW-1185">Reference proteome</keyword>
<protein>
    <submittedName>
        <fullName evidence="1">Uncharacterized protein</fullName>
    </submittedName>
</protein>
<reference evidence="1 2" key="1">
    <citation type="submission" date="2021-01" db="EMBL/GenBank/DDBJ databases">
        <title>Whole genome shotgun sequence of Planotetraspora phitsanulokensis NBRC 104273.</title>
        <authorList>
            <person name="Komaki H."/>
            <person name="Tamura T."/>
        </authorList>
    </citation>
    <scope>NUCLEOTIDE SEQUENCE [LARGE SCALE GENOMIC DNA]</scope>
    <source>
        <strain evidence="1 2">NBRC 104273</strain>
    </source>
</reference>
<evidence type="ECO:0000313" key="1">
    <source>
        <dbReference type="EMBL" id="GII42941.1"/>
    </source>
</evidence>
<dbReference type="RefSeq" id="WP_204078353.1">
    <property type="nucleotide sequence ID" value="NZ_BAABHI010000056.1"/>
</dbReference>